<evidence type="ECO:0000256" key="3">
    <source>
        <dbReference type="ARBA" id="ARBA00023163"/>
    </source>
</evidence>
<dbReference type="InterPro" id="IPR050109">
    <property type="entry name" value="HTH-type_TetR-like_transc_reg"/>
</dbReference>
<dbReference type="PANTHER" id="PTHR30055">
    <property type="entry name" value="HTH-TYPE TRANSCRIPTIONAL REGULATOR RUTR"/>
    <property type="match status" value="1"/>
</dbReference>
<dbReference type="Pfam" id="PF00440">
    <property type="entry name" value="TetR_N"/>
    <property type="match status" value="1"/>
</dbReference>
<keyword evidence="3" id="KW-0804">Transcription</keyword>
<dbReference type="InterPro" id="IPR041347">
    <property type="entry name" value="MftR_C"/>
</dbReference>
<evidence type="ECO:0000313" key="6">
    <source>
        <dbReference type="EMBL" id="GAA0952554.1"/>
    </source>
</evidence>
<name>A0ABN1R6Z3_9ACTN</name>
<keyword evidence="2 4" id="KW-0238">DNA-binding</keyword>
<keyword evidence="1" id="KW-0805">Transcription regulation</keyword>
<organism evidence="6 7">
    <name type="scientific">Kribbella koreensis</name>
    <dbReference type="NCBI Taxonomy" id="57909"/>
    <lineage>
        <taxon>Bacteria</taxon>
        <taxon>Bacillati</taxon>
        <taxon>Actinomycetota</taxon>
        <taxon>Actinomycetes</taxon>
        <taxon>Propionibacteriales</taxon>
        <taxon>Kribbellaceae</taxon>
        <taxon>Kribbella</taxon>
    </lineage>
</organism>
<dbReference type="Proteomes" id="UP001500542">
    <property type="component" value="Unassembled WGS sequence"/>
</dbReference>
<gene>
    <name evidence="6" type="ORF">GCM10009554_55700</name>
</gene>
<dbReference type="InterPro" id="IPR023772">
    <property type="entry name" value="DNA-bd_HTH_TetR-type_CS"/>
</dbReference>
<evidence type="ECO:0000313" key="7">
    <source>
        <dbReference type="Proteomes" id="UP001500542"/>
    </source>
</evidence>
<dbReference type="Gene3D" id="1.10.357.10">
    <property type="entry name" value="Tetracycline Repressor, domain 2"/>
    <property type="match status" value="1"/>
</dbReference>
<comment type="caution">
    <text evidence="6">The sequence shown here is derived from an EMBL/GenBank/DDBJ whole genome shotgun (WGS) entry which is preliminary data.</text>
</comment>
<evidence type="ECO:0000256" key="2">
    <source>
        <dbReference type="ARBA" id="ARBA00023125"/>
    </source>
</evidence>
<evidence type="ECO:0000259" key="5">
    <source>
        <dbReference type="PROSITE" id="PS50977"/>
    </source>
</evidence>
<evidence type="ECO:0000256" key="1">
    <source>
        <dbReference type="ARBA" id="ARBA00023015"/>
    </source>
</evidence>
<evidence type="ECO:0000256" key="4">
    <source>
        <dbReference type="PROSITE-ProRule" id="PRU00335"/>
    </source>
</evidence>
<dbReference type="InterPro" id="IPR009057">
    <property type="entry name" value="Homeodomain-like_sf"/>
</dbReference>
<feature type="domain" description="HTH tetR-type" evidence="5">
    <location>
        <begin position="6"/>
        <end position="66"/>
    </location>
</feature>
<protein>
    <submittedName>
        <fullName evidence="6">TetR family transcriptional regulator</fullName>
    </submittedName>
</protein>
<dbReference type="EMBL" id="BAAAHK010000013">
    <property type="protein sequence ID" value="GAA0952554.1"/>
    <property type="molecule type" value="Genomic_DNA"/>
</dbReference>
<keyword evidence="7" id="KW-1185">Reference proteome</keyword>
<dbReference type="Pfam" id="PF17754">
    <property type="entry name" value="TetR_C_14"/>
    <property type="match status" value="1"/>
</dbReference>
<proteinExistence type="predicted"/>
<dbReference type="PROSITE" id="PS50977">
    <property type="entry name" value="HTH_TETR_2"/>
    <property type="match status" value="1"/>
</dbReference>
<dbReference type="PANTHER" id="PTHR30055:SF238">
    <property type="entry name" value="MYCOFACTOCIN BIOSYNTHESIS TRANSCRIPTIONAL REGULATOR MFTR-RELATED"/>
    <property type="match status" value="1"/>
</dbReference>
<dbReference type="SUPFAM" id="SSF46689">
    <property type="entry name" value="Homeodomain-like"/>
    <property type="match status" value="1"/>
</dbReference>
<dbReference type="PROSITE" id="PS01081">
    <property type="entry name" value="HTH_TETR_1"/>
    <property type="match status" value="1"/>
</dbReference>
<sequence>MVRWEPGATDRLRVAALELYVEQGFEQTTVGEIANSVGLTERTFFRHFADKKEVLFDGQDQLRQAFVDGIAAAPPSTPLGLVATALTQVAEYFTEDRRTWSRKRHQVIQANQPLKERELLKLAGLATAVTEALRKRGIKDPAATLAAETCVTVFSIAFVQWIADGETRSLAEVARDTLSEFRILALETAEP</sequence>
<dbReference type="RefSeq" id="WP_343976346.1">
    <property type="nucleotide sequence ID" value="NZ_BAAAHK010000013.1"/>
</dbReference>
<accession>A0ABN1R6Z3</accession>
<reference evidence="6 7" key="1">
    <citation type="journal article" date="2019" name="Int. J. Syst. Evol. Microbiol.">
        <title>The Global Catalogue of Microorganisms (GCM) 10K type strain sequencing project: providing services to taxonomists for standard genome sequencing and annotation.</title>
        <authorList>
            <consortium name="The Broad Institute Genomics Platform"/>
            <consortium name="The Broad Institute Genome Sequencing Center for Infectious Disease"/>
            <person name="Wu L."/>
            <person name="Ma J."/>
        </authorList>
    </citation>
    <scope>NUCLEOTIDE SEQUENCE [LARGE SCALE GENOMIC DNA]</scope>
    <source>
        <strain evidence="6 7">JCM 10977</strain>
    </source>
</reference>
<dbReference type="PRINTS" id="PR00455">
    <property type="entry name" value="HTHTETR"/>
</dbReference>
<dbReference type="InterPro" id="IPR001647">
    <property type="entry name" value="HTH_TetR"/>
</dbReference>
<feature type="DNA-binding region" description="H-T-H motif" evidence="4">
    <location>
        <begin position="29"/>
        <end position="48"/>
    </location>
</feature>